<dbReference type="Proteomes" id="UP001165080">
    <property type="component" value="Unassembled WGS sequence"/>
</dbReference>
<feature type="compositionally biased region" description="Low complexity" evidence="1">
    <location>
        <begin position="212"/>
        <end position="223"/>
    </location>
</feature>
<feature type="compositionally biased region" description="Low complexity" evidence="1">
    <location>
        <begin position="652"/>
        <end position="671"/>
    </location>
</feature>
<feature type="compositionally biased region" description="Low complexity" evidence="1">
    <location>
        <begin position="183"/>
        <end position="193"/>
    </location>
</feature>
<gene>
    <name evidence="3" type="primary">PLEST004095</name>
    <name evidence="3" type="ORF">PLESTB_001120400</name>
</gene>
<dbReference type="OrthoDB" id="549712at2759"/>
<name>A0A9W6BR18_9CHLO</name>
<feature type="region of interest" description="Disordered" evidence="1">
    <location>
        <begin position="69"/>
        <end position="136"/>
    </location>
</feature>
<reference evidence="3 4" key="1">
    <citation type="journal article" date="2023" name="Commun. Biol.">
        <title>Reorganization of the ancestral sex-determining regions during the evolution of trioecy in Pleodorina starrii.</title>
        <authorList>
            <person name="Takahashi K."/>
            <person name="Suzuki S."/>
            <person name="Kawai-Toyooka H."/>
            <person name="Yamamoto K."/>
            <person name="Hamaji T."/>
            <person name="Ootsuki R."/>
            <person name="Yamaguchi H."/>
            <person name="Kawachi M."/>
            <person name="Higashiyama T."/>
            <person name="Nozaki H."/>
        </authorList>
    </citation>
    <scope>NUCLEOTIDE SEQUENCE [LARGE SCALE GENOMIC DNA]</scope>
    <source>
        <strain evidence="3 4">NIES-4479</strain>
    </source>
</reference>
<dbReference type="PANTHER" id="PTHR47643:SF2">
    <property type="entry name" value="TPR DOMAIN PROTEIN (AFU_ORTHOLOGUE AFUA_5G12710)"/>
    <property type="match status" value="1"/>
</dbReference>
<organism evidence="3 4">
    <name type="scientific">Pleodorina starrii</name>
    <dbReference type="NCBI Taxonomy" id="330485"/>
    <lineage>
        <taxon>Eukaryota</taxon>
        <taxon>Viridiplantae</taxon>
        <taxon>Chlorophyta</taxon>
        <taxon>core chlorophytes</taxon>
        <taxon>Chlorophyceae</taxon>
        <taxon>CS clade</taxon>
        <taxon>Chlamydomonadales</taxon>
        <taxon>Volvocaceae</taxon>
        <taxon>Pleodorina</taxon>
    </lineage>
</organism>
<feature type="compositionally biased region" description="Low complexity" evidence="1">
    <location>
        <begin position="121"/>
        <end position="132"/>
    </location>
</feature>
<dbReference type="InterPro" id="IPR053209">
    <property type="entry name" value="Gramillin-biosynth_MTr"/>
</dbReference>
<evidence type="ECO:0000313" key="4">
    <source>
        <dbReference type="Proteomes" id="UP001165080"/>
    </source>
</evidence>
<dbReference type="EMBL" id="BRXU01000016">
    <property type="protein sequence ID" value="GLC56558.1"/>
    <property type="molecule type" value="Genomic_DNA"/>
</dbReference>
<dbReference type="InterPro" id="IPR001214">
    <property type="entry name" value="SET_dom"/>
</dbReference>
<sequence>MRSTQLVVSRTCGSSCRCDIPYPAAAATATLTAAPSRITAPAMRSLFATGNPTQASLLATTTWVATPWARRRPCRHGPTAVAAATSGPGRRRNGPGVGAGNGGDSTRCNDGNGQSTTTIASSSSSSSNSSSSGREVSVAPLRLVGIPGKGRGVVATRNLSPGELLLVCRPLALVQGPLPAPVQQQQRPQQQQQVEEEDVGADSRRSFQQRSPTAAPAAAAGATRGANARLSSAASAGASGPASAPSSAVAAAAMAVCSEAALVAELQRLQWGPIQAQILAFLYRGAQQPITPIGSRPGPSAAAPDRSAAAAAGDGDGSSSGALPLDLADLTDPWESSWPAGGSAAAAADSAEAPSGAAAGAQAAAPTHGSGLPAEQLAVVVRLNATGLPSDDVLLARLYDKPNLSFIGLWPAHAMLNHSCAPNAVAVVCGSQLVIRCCAPVPPGGEVVITYAGALGLGPLALRRAMLERNHRFRCTCARCTVEEQVPRELAQLWSDIVLLASQQLQPRLVAAATALRASGAATGASTGSSSSSSSNTSNSSVDDSGAEGAGSGGGAAAASAAAAALPALLDIRGQVAKCCSLFEETLGQLAPSPQEALWLQASMYPLYEIRARCAQLLATAAEAAAAESAAASSPPSPSAAVAAAGAAPAPLPGSAEAGAARSAAAAAPLQGRGGRLGQRQQEPQQQQQQPMGALDRRELECRLSEEYLDALSACLRLQGVANAGSDMHVQLAARYDTACAAHAARHPGPRAEQLAAEARQRLERALSTRYGTPAEAEPAEAEEEKAMGTAGAADSSLRAQPETTAPSLSSLLAVLDQLQLQQQKQ</sequence>
<feature type="region of interest" description="Disordered" evidence="1">
    <location>
        <begin position="292"/>
        <end position="326"/>
    </location>
</feature>
<comment type="caution">
    <text evidence="3">The sequence shown here is derived from an EMBL/GenBank/DDBJ whole genome shotgun (WGS) entry which is preliminary data.</text>
</comment>
<dbReference type="PROSITE" id="PS50280">
    <property type="entry name" value="SET"/>
    <property type="match status" value="1"/>
</dbReference>
<accession>A0A9W6BR18</accession>
<feature type="compositionally biased region" description="Polar residues" evidence="1">
    <location>
        <begin position="104"/>
        <end position="120"/>
    </location>
</feature>
<evidence type="ECO:0000256" key="1">
    <source>
        <dbReference type="SAM" id="MobiDB-lite"/>
    </source>
</evidence>
<dbReference type="AlphaFoldDB" id="A0A9W6BR18"/>
<dbReference type="PANTHER" id="PTHR47643">
    <property type="entry name" value="TPR DOMAIN PROTEIN (AFU_ORTHOLOGUE AFUA_5G12710)"/>
    <property type="match status" value="1"/>
</dbReference>
<dbReference type="SUPFAM" id="SSF82199">
    <property type="entry name" value="SET domain"/>
    <property type="match status" value="1"/>
</dbReference>
<evidence type="ECO:0000259" key="2">
    <source>
        <dbReference type="PROSITE" id="PS50280"/>
    </source>
</evidence>
<feature type="domain" description="SET" evidence="2">
    <location>
        <begin position="139"/>
        <end position="452"/>
    </location>
</feature>
<feature type="region of interest" description="Disordered" evidence="1">
    <location>
        <begin position="180"/>
        <end position="223"/>
    </location>
</feature>
<keyword evidence="4" id="KW-1185">Reference proteome</keyword>
<feature type="compositionally biased region" description="Low complexity" evidence="1">
    <location>
        <begin position="522"/>
        <end position="544"/>
    </location>
</feature>
<dbReference type="Pfam" id="PF00856">
    <property type="entry name" value="SET"/>
    <property type="match status" value="1"/>
</dbReference>
<dbReference type="InterPro" id="IPR046341">
    <property type="entry name" value="SET_dom_sf"/>
</dbReference>
<proteinExistence type="predicted"/>
<feature type="region of interest" description="Disordered" evidence="1">
    <location>
        <begin position="652"/>
        <end position="695"/>
    </location>
</feature>
<dbReference type="Gene3D" id="2.170.270.10">
    <property type="entry name" value="SET domain"/>
    <property type="match status" value="1"/>
</dbReference>
<protein>
    <recommendedName>
        <fullName evidence="2">SET domain-containing protein</fullName>
    </recommendedName>
</protein>
<feature type="region of interest" description="Disordered" evidence="1">
    <location>
        <begin position="771"/>
        <end position="805"/>
    </location>
</feature>
<feature type="region of interest" description="Disordered" evidence="1">
    <location>
        <begin position="522"/>
        <end position="553"/>
    </location>
</feature>
<evidence type="ECO:0000313" key="3">
    <source>
        <dbReference type="EMBL" id="GLC56558.1"/>
    </source>
</evidence>
<dbReference type="CDD" id="cd20071">
    <property type="entry name" value="SET_SMYD"/>
    <property type="match status" value="1"/>
</dbReference>
<feature type="compositionally biased region" description="Low complexity" evidence="1">
    <location>
        <begin position="294"/>
        <end position="326"/>
    </location>
</feature>
<feature type="compositionally biased region" description="Low complexity" evidence="1">
    <location>
        <begin position="678"/>
        <end position="694"/>
    </location>
</feature>